<proteinExistence type="predicted"/>
<reference evidence="2" key="3">
    <citation type="submission" date="2023-05" db="EMBL/GenBank/DDBJ databases">
        <authorList>
            <person name="Smith C.H."/>
        </authorList>
    </citation>
    <scope>NUCLEOTIDE SEQUENCE</scope>
    <source>
        <strain evidence="2">CHS0354</strain>
        <tissue evidence="2">Mantle</tissue>
    </source>
</reference>
<comment type="caution">
    <text evidence="2">The sequence shown here is derived from an EMBL/GenBank/DDBJ whole genome shotgun (WGS) entry which is preliminary data.</text>
</comment>
<accession>A0AAE0VII1</accession>
<reference evidence="2" key="1">
    <citation type="journal article" date="2021" name="Genome Biol. Evol.">
        <title>A High-Quality Reference Genome for a Parasitic Bivalve with Doubly Uniparental Inheritance (Bivalvia: Unionida).</title>
        <authorList>
            <person name="Smith C.H."/>
        </authorList>
    </citation>
    <scope>NUCLEOTIDE SEQUENCE</scope>
    <source>
        <strain evidence="2">CHS0354</strain>
    </source>
</reference>
<sequence>MATLKFLVLGMVLSLASSQLFYGGYPTLGGYLGGTPAPIRGPGGQLFLLTGESPLFPIQPDRLNGLPTFGGNGDAVDSFGQYINTQGQGGHSHR</sequence>
<evidence type="ECO:0000313" key="3">
    <source>
        <dbReference type="Proteomes" id="UP001195483"/>
    </source>
</evidence>
<feature type="chain" id="PRO_5042258034" description="Secreted protein" evidence="1">
    <location>
        <begin position="19"/>
        <end position="94"/>
    </location>
</feature>
<evidence type="ECO:0000256" key="1">
    <source>
        <dbReference type="SAM" id="SignalP"/>
    </source>
</evidence>
<dbReference type="Proteomes" id="UP001195483">
    <property type="component" value="Unassembled WGS sequence"/>
</dbReference>
<dbReference type="EMBL" id="JAEAOA010001694">
    <property type="protein sequence ID" value="KAK3579553.1"/>
    <property type="molecule type" value="Genomic_DNA"/>
</dbReference>
<name>A0AAE0VII1_9BIVA</name>
<keyword evidence="1" id="KW-0732">Signal</keyword>
<dbReference type="AlphaFoldDB" id="A0AAE0VII1"/>
<keyword evidence="3" id="KW-1185">Reference proteome</keyword>
<evidence type="ECO:0008006" key="4">
    <source>
        <dbReference type="Google" id="ProtNLM"/>
    </source>
</evidence>
<feature type="signal peptide" evidence="1">
    <location>
        <begin position="1"/>
        <end position="18"/>
    </location>
</feature>
<reference evidence="2" key="2">
    <citation type="journal article" date="2021" name="Genome Biol. Evol.">
        <title>Developing a high-quality reference genome for a parasitic bivalve with doubly uniparental inheritance (Bivalvia: Unionida).</title>
        <authorList>
            <person name="Smith C.H."/>
        </authorList>
    </citation>
    <scope>NUCLEOTIDE SEQUENCE</scope>
    <source>
        <strain evidence="2">CHS0354</strain>
        <tissue evidence="2">Mantle</tissue>
    </source>
</reference>
<organism evidence="2 3">
    <name type="scientific">Potamilus streckersoni</name>
    <dbReference type="NCBI Taxonomy" id="2493646"/>
    <lineage>
        <taxon>Eukaryota</taxon>
        <taxon>Metazoa</taxon>
        <taxon>Spiralia</taxon>
        <taxon>Lophotrochozoa</taxon>
        <taxon>Mollusca</taxon>
        <taxon>Bivalvia</taxon>
        <taxon>Autobranchia</taxon>
        <taxon>Heteroconchia</taxon>
        <taxon>Palaeoheterodonta</taxon>
        <taxon>Unionida</taxon>
        <taxon>Unionoidea</taxon>
        <taxon>Unionidae</taxon>
        <taxon>Ambleminae</taxon>
        <taxon>Lampsilini</taxon>
        <taxon>Potamilus</taxon>
    </lineage>
</organism>
<gene>
    <name evidence="2" type="ORF">CHS0354_028392</name>
</gene>
<protein>
    <recommendedName>
        <fullName evidence="4">Secreted protein</fullName>
    </recommendedName>
</protein>
<evidence type="ECO:0000313" key="2">
    <source>
        <dbReference type="EMBL" id="KAK3579553.1"/>
    </source>
</evidence>